<evidence type="ECO:0000256" key="4">
    <source>
        <dbReference type="ARBA" id="ARBA00022496"/>
    </source>
</evidence>
<keyword evidence="4" id="KW-0410">Iron transport</keyword>
<keyword evidence="4" id="KW-0406">Ion transport</keyword>
<evidence type="ECO:0000256" key="6">
    <source>
        <dbReference type="SAM" id="SignalP"/>
    </source>
</evidence>
<dbReference type="AlphaFoldDB" id="A0A1E2VC04"/>
<protein>
    <recommendedName>
        <fullName evidence="7">Fe/B12 periplasmic-binding domain-containing protein</fullName>
    </recommendedName>
</protein>
<proteinExistence type="inferred from homology"/>
<dbReference type="PANTHER" id="PTHR30532">
    <property type="entry name" value="IRON III DICITRATE-BINDING PERIPLASMIC PROTEIN"/>
    <property type="match status" value="1"/>
</dbReference>
<dbReference type="EMBL" id="MDTQ01000001">
    <property type="protein sequence ID" value="ODC04372.1"/>
    <property type="molecule type" value="Genomic_DNA"/>
</dbReference>
<dbReference type="RefSeq" id="WP_068999353.1">
    <property type="nucleotide sequence ID" value="NZ_MDTQ01000001.1"/>
</dbReference>
<name>A0A1E2VC04_9GAMM</name>
<comment type="similarity">
    <text evidence="2">Belongs to the bacterial solute-binding protein 8 family.</text>
</comment>
<dbReference type="GO" id="GO:1901678">
    <property type="term" value="P:iron coordination entity transport"/>
    <property type="evidence" value="ECO:0007669"/>
    <property type="project" value="UniProtKB-ARBA"/>
</dbReference>
<keyword evidence="3" id="KW-0813">Transport</keyword>
<evidence type="ECO:0000256" key="5">
    <source>
        <dbReference type="ARBA" id="ARBA00022729"/>
    </source>
</evidence>
<organism evidence="8 9">
    <name type="scientific">Terasakiispira papahanaumokuakeensis</name>
    <dbReference type="NCBI Taxonomy" id="197479"/>
    <lineage>
        <taxon>Bacteria</taxon>
        <taxon>Pseudomonadati</taxon>
        <taxon>Pseudomonadota</taxon>
        <taxon>Gammaproteobacteria</taxon>
        <taxon>Oceanospirillales</taxon>
        <taxon>Terasakiispira</taxon>
    </lineage>
</organism>
<comment type="subcellular location">
    <subcellularLocation>
        <location evidence="1">Cell envelope</location>
    </subcellularLocation>
</comment>
<keyword evidence="5 6" id="KW-0732">Signal</keyword>
<accession>A0A1E2VC04</accession>
<evidence type="ECO:0000256" key="3">
    <source>
        <dbReference type="ARBA" id="ARBA00022448"/>
    </source>
</evidence>
<dbReference type="Pfam" id="PF01497">
    <property type="entry name" value="Peripla_BP_2"/>
    <property type="match status" value="1"/>
</dbReference>
<evidence type="ECO:0000256" key="2">
    <source>
        <dbReference type="ARBA" id="ARBA00008814"/>
    </source>
</evidence>
<gene>
    <name evidence="8" type="ORF">BFW38_13350</name>
</gene>
<feature type="signal peptide" evidence="6">
    <location>
        <begin position="1"/>
        <end position="24"/>
    </location>
</feature>
<dbReference type="InterPro" id="IPR002491">
    <property type="entry name" value="ABC_transptr_periplasmic_BD"/>
</dbReference>
<feature type="chain" id="PRO_5009119694" description="Fe/B12 periplasmic-binding domain-containing protein" evidence="6">
    <location>
        <begin position="25"/>
        <end position="302"/>
    </location>
</feature>
<dbReference type="PROSITE" id="PS50983">
    <property type="entry name" value="FE_B12_PBP"/>
    <property type="match status" value="1"/>
</dbReference>
<evidence type="ECO:0000313" key="8">
    <source>
        <dbReference type="EMBL" id="ODC04372.1"/>
    </source>
</evidence>
<evidence type="ECO:0000256" key="1">
    <source>
        <dbReference type="ARBA" id="ARBA00004196"/>
    </source>
</evidence>
<reference evidence="8 9" key="1">
    <citation type="submission" date="2016-08" db="EMBL/GenBank/DDBJ databases">
        <authorList>
            <person name="Seilhamer J.J."/>
        </authorList>
    </citation>
    <scope>NUCLEOTIDE SEQUENCE [LARGE SCALE GENOMIC DNA]</scope>
    <source>
        <strain evidence="8 9">PH27A</strain>
    </source>
</reference>
<dbReference type="Proteomes" id="UP000094291">
    <property type="component" value="Unassembled WGS sequence"/>
</dbReference>
<dbReference type="SUPFAM" id="SSF53807">
    <property type="entry name" value="Helical backbone' metal receptor"/>
    <property type="match status" value="1"/>
</dbReference>
<feature type="domain" description="Fe/B12 periplasmic-binding" evidence="7">
    <location>
        <begin position="34"/>
        <end position="302"/>
    </location>
</feature>
<dbReference type="InterPro" id="IPR051313">
    <property type="entry name" value="Bact_iron-sidero_bind"/>
</dbReference>
<dbReference type="STRING" id="197479.BFW38_13350"/>
<dbReference type="GO" id="GO:0030288">
    <property type="term" value="C:outer membrane-bounded periplasmic space"/>
    <property type="evidence" value="ECO:0007669"/>
    <property type="project" value="TreeGrafter"/>
</dbReference>
<comment type="caution">
    <text evidence="8">The sequence shown here is derived from an EMBL/GenBank/DDBJ whole genome shotgun (WGS) entry which is preliminary data.</text>
</comment>
<evidence type="ECO:0000313" key="9">
    <source>
        <dbReference type="Proteomes" id="UP000094291"/>
    </source>
</evidence>
<evidence type="ECO:0000259" key="7">
    <source>
        <dbReference type="PROSITE" id="PS50983"/>
    </source>
</evidence>
<keyword evidence="9" id="KW-1185">Reference proteome</keyword>
<sequence length="302" mass="32224">MTLKHWLGASALLLGSVTTGAVLAQASTETPSDRIVSYDFGSVDTLHQLGLSGLVVGLPKHGLPQYLEAFKAHSYIDAGGLKSPDLAAVEQLSPSQILITGRQSGQQEALAQIAPVTDVSLPEGDYWTAFSTQVHQLADPLNAKAQATDALANLHQHLDQLKQQVSGQKTVLLVTHNDGHFGLRQSPIISELLGLKSPSLPDDVKSIKRGSRVFTPLTIANITQMAPDVLLVVDRSAAIGQTDQALNLAQLKQQLADQQSQTGQAANTITQVKVLTPKLWYLSGNGLESVRLQAEEVAKAIE</sequence>
<dbReference type="PANTHER" id="PTHR30532:SF28">
    <property type="entry name" value="PETROBACTIN-BINDING PROTEIN YCLQ"/>
    <property type="match status" value="1"/>
</dbReference>
<dbReference type="Gene3D" id="3.40.50.1980">
    <property type="entry name" value="Nitrogenase molybdenum iron protein domain"/>
    <property type="match status" value="2"/>
</dbReference>
<keyword evidence="4" id="KW-0408">Iron</keyword>